<comment type="caution">
    <text evidence="3">The sequence shown here is derived from an EMBL/GenBank/DDBJ whole genome shotgun (WGS) entry which is preliminary data.</text>
</comment>
<evidence type="ECO:0000256" key="1">
    <source>
        <dbReference type="SAM" id="MobiDB-lite"/>
    </source>
</evidence>
<gene>
    <name evidence="3" type="ORF">I551_0385</name>
</gene>
<accession>A0ABN0R7H7</accession>
<evidence type="ECO:0000313" key="3">
    <source>
        <dbReference type="EMBL" id="EUA93149.1"/>
    </source>
</evidence>
<name>A0ABN0R7H7_MYCUL</name>
<evidence type="ECO:0000313" key="4">
    <source>
        <dbReference type="Proteomes" id="UP000020681"/>
    </source>
</evidence>
<keyword evidence="2" id="KW-0812">Transmembrane</keyword>
<evidence type="ECO:0000256" key="2">
    <source>
        <dbReference type="SAM" id="Phobius"/>
    </source>
</evidence>
<dbReference type="Proteomes" id="UP000020681">
    <property type="component" value="Unassembled WGS sequence"/>
</dbReference>
<organism evidence="3 4">
    <name type="scientific">Mycobacterium ulcerans str. Harvey</name>
    <dbReference type="NCBI Taxonomy" id="1299332"/>
    <lineage>
        <taxon>Bacteria</taxon>
        <taxon>Bacillati</taxon>
        <taxon>Actinomycetota</taxon>
        <taxon>Actinomycetes</taxon>
        <taxon>Mycobacteriales</taxon>
        <taxon>Mycobacteriaceae</taxon>
        <taxon>Mycobacterium</taxon>
        <taxon>Mycobacterium ulcerans group</taxon>
    </lineage>
</organism>
<keyword evidence="2" id="KW-1133">Transmembrane helix</keyword>
<sequence>MIPLRGHTYVDFAQRNLPVVSVLVVLGIISVAVAGALNLAPPCSGSSRGTRPPRRSEKPRCGSVVASR</sequence>
<protein>
    <submittedName>
        <fullName evidence="3">Uncharacterized protein</fullName>
    </submittedName>
</protein>
<keyword evidence="2" id="KW-0472">Membrane</keyword>
<dbReference type="EMBL" id="JAOL01000066">
    <property type="protein sequence ID" value="EUA93149.1"/>
    <property type="molecule type" value="Genomic_DNA"/>
</dbReference>
<feature type="transmembrane region" description="Helical" evidence="2">
    <location>
        <begin position="20"/>
        <end position="40"/>
    </location>
</feature>
<feature type="region of interest" description="Disordered" evidence="1">
    <location>
        <begin position="42"/>
        <end position="68"/>
    </location>
</feature>
<reference evidence="3 4" key="1">
    <citation type="submission" date="2014-01" db="EMBL/GenBank/DDBJ databases">
        <authorList>
            <person name="Dobos K."/>
            <person name="Lenaerts A."/>
            <person name="Ordway D."/>
            <person name="DeGroote M.A."/>
            <person name="Parker T."/>
            <person name="Sizemore C."/>
            <person name="Tallon L.J."/>
            <person name="Sadzewicz L.K."/>
            <person name="Sengamalay N."/>
            <person name="Fraser C.M."/>
            <person name="Hine E."/>
            <person name="Shefchek K.A."/>
            <person name="Das S.P."/>
            <person name="Tettelin H."/>
        </authorList>
    </citation>
    <scope>NUCLEOTIDE SEQUENCE [LARGE SCALE GENOMIC DNA]</scope>
    <source>
        <strain evidence="3 4">Harvey</strain>
    </source>
</reference>
<keyword evidence="4" id="KW-1185">Reference proteome</keyword>
<proteinExistence type="predicted"/>